<keyword evidence="3" id="KW-1133">Transmembrane helix</keyword>
<evidence type="ECO:0000256" key="1">
    <source>
        <dbReference type="ARBA" id="ARBA00004370"/>
    </source>
</evidence>
<reference evidence="6 7" key="1">
    <citation type="submission" date="2019-05" db="EMBL/GenBank/DDBJ databases">
        <title>Another draft genome of Portunus trituberculatus and its Hox gene families provides insights of decapod evolution.</title>
        <authorList>
            <person name="Jeong J.-H."/>
            <person name="Song I."/>
            <person name="Kim S."/>
            <person name="Choi T."/>
            <person name="Kim D."/>
            <person name="Ryu S."/>
            <person name="Kim W."/>
        </authorList>
    </citation>
    <scope>NUCLEOTIDE SEQUENCE [LARGE SCALE GENOMIC DNA]</scope>
    <source>
        <tissue evidence="6">Muscle</tissue>
    </source>
</reference>
<dbReference type="AlphaFoldDB" id="A0A5B7J2J1"/>
<keyword evidence="7" id="KW-1185">Reference proteome</keyword>
<proteinExistence type="predicted"/>
<evidence type="ECO:0000256" key="4">
    <source>
        <dbReference type="ARBA" id="ARBA00023136"/>
    </source>
</evidence>
<name>A0A5B7J2J1_PORTR</name>
<comment type="caution">
    <text evidence="6">The sequence shown here is derived from an EMBL/GenBank/DDBJ whole genome shotgun (WGS) entry which is preliminary data.</text>
</comment>
<dbReference type="Gene3D" id="3.40.50.2300">
    <property type="match status" value="2"/>
</dbReference>
<dbReference type="InterPro" id="IPR001828">
    <property type="entry name" value="ANF_lig-bd_rcpt"/>
</dbReference>
<accession>A0A5B7J2J1</accession>
<feature type="domain" description="Receptor ligand binding region" evidence="5">
    <location>
        <begin position="32"/>
        <end position="137"/>
    </location>
</feature>
<comment type="subcellular location">
    <subcellularLocation>
        <location evidence="1">Membrane</location>
    </subcellularLocation>
</comment>
<dbReference type="SUPFAM" id="SSF53822">
    <property type="entry name" value="Periplasmic binding protein-like I"/>
    <property type="match status" value="1"/>
</dbReference>
<sequence length="163" mass="18017">MRTYKNERCTLKTHPASLPAGGLFDPLDERQQVAFRYAVDAINSDRTLLSHARLSAQIEVIPPNDSFRGSRKVCSLLKSGVAAIFGPQSGQTSAHVQSICDALEVPHIENRWDFRLTRDAYSVNLYPHPSTLSQVRLVLVLVLVSTTPSCCQVSGFSPDKNSY</sequence>
<dbReference type="GO" id="GO:0016020">
    <property type="term" value="C:membrane"/>
    <property type="evidence" value="ECO:0007669"/>
    <property type="project" value="UniProtKB-SubCell"/>
</dbReference>
<dbReference type="Pfam" id="PF01094">
    <property type="entry name" value="ANF_receptor"/>
    <property type="match status" value="1"/>
</dbReference>
<evidence type="ECO:0000313" key="7">
    <source>
        <dbReference type="Proteomes" id="UP000324222"/>
    </source>
</evidence>
<organism evidence="6 7">
    <name type="scientific">Portunus trituberculatus</name>
    <name type="common">Swimming crab</name>
    <name type="synonym">Neptunus trituberculatus</name>
    <dbReference type="NCBI Taxonomy" id="210409"/>
    <lineage>
        <taxon>Eukaryota</taxon>
        <taxon>Metazoa</taxon>
        <taxon>Ecdysozoa</taxon>
        <taxon>Arthropoda</taxon>
        <taxon>Crustacea</taxon>
        <taxon>Multicrustacea</taxon>
        <taxon>Malacostraca</taxon>
        <taxon>Eumalacostraca</taxon>
        <taxon>Eucarida</taxon>
        <taxon>Decapoda</taxon>
        <taxon>Pleocyemata</taxon>
        <taxon>Brachyura</taxon>
        <taxon>Eubrachyura</taxon>
        <taxon>Portunoidea</taxon>
        <taxon>Portunidae</taxon>
        <taxon>Portuninae</taxon>
        <taxon>Portunus</taxon>
    </lineage>
</organism>
<keyword evidence="4" id="KW-0472">Membrane</keyword>
<keyword evidence="6" id="KW-0675">Receptor</keyword>
<evidence type="ECO:0000313" key="6">
    <source>
        <dbReference type="EMBL" id="MPC92051.1"/>
    </source>
</evidence>
<dbReference type="EMBL" id="VSRR010089962">
    <property type="protein sequence ID" value="MPC92051.1"/>
    <property type="molecule type" value="Genomic_DNA"/>
</dbReference>
<protein>
    <submittedName>
        <fullName evidence="6">Glutamate receptor ionotropic, kainate 1</fullName>
    </submittedName>
</protein>
<dbReference type="InterPro" id="IPR028082">
    <property type="entry name" value="Peripla_BP_I"/>
</dbReference>
<evidence type="ECO:0000256" key="2">
    <source>
        <dbReference type="ARBA" id="ARBA00022692"/>
    </source>
</evidence>
<keyword evidence="2" id="KW-0812">Transmembrane</keyword>
<dbReference type="OrthoDB" id="5984008at2759"/>
<evidence type="ECO:0000259" key="5">
    <source>
        <dbReference type="Pfam" id="PF01094"/>
    </source>
</evidence>
<gene>
    <name evidence="6" type="primary">GRIK1_1</name>
    <name evidence="6" type="ORF">E2C01_087123</name>
</gene>
<dbReference type="Proteomes" id="UP000324222">
    <property type="component" value="Unassembled WGS sequence"/>
</dbReference>
<evidence type="ECO:0000256" key="3">
    <source>
        <dbReference type="ARBA" id="ARBA00022989"/>
    </source>
</evidence>